<name>A0AAV9EJF3_ACOCL</name>
<sequence>MSLASATPFSSYDSSIEVGAKDQKLMMDFQQAPKKGGLKTMPFIMGCEHTSLLANMINYLKKDYHMNAAKGGTVLFSGQPYRTSSRSSAPLSRIPT</sequence>
<accession>A0AAV9EJF3</accession>
<keyword evidence="2" id="KW-1185">Reference proteome</keyword>
<organism evidence="1 2">
    <name type="scientific">Acorus calamus</name>
    <name type="common">Sweet flag</name>
    <dbReference type="NCBI Taxonomy" id="4465"/>
    <lineage>
        <taxon>Eukaryota</taxon>
        <taxon>Viridiplantae</taxon>
        <taxon>Streptophyta</taxon>
        <taxon>Embryophyta</taxon>
        <taxon>Tracheophyta</taxon>
        <taxon>Spermatophyta</taxon>
        <taxon>Magnoliopsida</taxon>
        <taxon>Liliopsida</taxon>
        <taxon>Acoraceae</taxon>
        <taxon>Acorus</taxon>
    </lineage>
</organism>
<protein>
    <submittedName>
        <fullName evidence="1">Uncharacterized protein</fullName>
    </submittedName>
</protein>
<gene>
    <name evidence="1" type="ORF">QJS10_CPA06g00707</name>
</gene>
<evidence type="ECO:0000313" key="1">
    <source>
        <dbReference type="EMBL" id="KAK1313229.1"/>
    </source>
</evidence>
<reference evidence="1" key="1">
    <citation type="journal article" date="2023" name="Nat. Commun.">
        <title>Diploid and tetraploid genomes of Acorus and the evolution of monocots.</title>
        <authorList>
            <person name="Ma L."/>
            <person name="Liu K.W."/>
            <person name="Li Z."/>
            <person name="Hsiao Y.Y."/>
            <person name="Qi Y."/>
            <person name="Fu T."/>
            <person name="Tang G.D."/>
            <person name="Zhang D."/>
            <person name="Sun W.H."/>
            <person name="Liu D.K."/>
            <person name="Li Y."/>
            <person name="Chen G.Z."/>
            <person name="Liu X.D."/>
            <person name="Liao X.Y."/>
            <person name="Jiang Y.T."/>
            <person name="Yu X."/>
            <person name="Hao Y."/>
            <person name="Huang J."/>
            <person name="Zhao X.W."/>
            <person name="Ke S."/>
            <person name="Chen Y.Y."/>
            <person name="Wu W.L."/>
            <person name="Hsu J.L."/>
            <person name="Lin Y.F."/>
            <person name="Huang M.D."/>
            <person name="Li C.Y."/>
            <person name="Huang L."/>
            <person name="Wang Z.W."/>
            <person name="Zhao X."/>
            <person name="Zhong W.Y."/>
            <person name="Peng D.H."/>
            <person name="Ahmad S."/>
            <person name="Lan S."/>
            <person name="Zhang J.S."/>
            <person name="Tsai W.C."/>
            <person name="Van de Peer Y."/>
            <person name="Liu Z.J."/>
        </authorList>
    </citation>
    <scope>NUCLEOTIDE SEQUENCE</scope>
    <source>
        <strain evidence="1">CP</strain>
    </source>
</reference>
<evidence type="ECO:0000313" key="2">
    <source>
        <dbReference type="Proteomes" id="UP001180020"/>
    </source>
</evidence>
<comment type="caution">
    <text evidence="1">The sequence shown here is derived from an EMBL/GenBank/DDBJ whole genome shotgun (WGS) entry which is preliminary data.</text>
</comment>
<proteinExistence type="predicted"/>
<dbReference type="EMBL" id="JAUJYO010000006">
    <property type="protein sequence ID" value="KAK1313229.1"/>
    <property type="molecule type" value="Genomic_DNA"/>
</dbReference>
<dbReference type="Proteomes" id="UP001180020">
    <property type="component" value="Unassembled WGS sequence"/>
</dbReference>
<dbReference type="AlphaFoldDB" id="A0AAV9EJF3"/>
<reference evidence="1" key="2">
    <citation type="submission" date="2023-06" db="EMBL/GenBank/DDBJ databases">
        <authorList>
            <person name="Ma L."/>
            <person name="Liu K.-W."/>
            <person name="Li Z."/>
            <person name="Hsiao Y.-Y."/>
            <person name="Qi Y."/>
            <person name="Fu T."/>
            <person name="Tang G."/>
            <person name="Zhang D."/>
            <person name="Sun W.-H."/>
            <person name="Liu D.-K."/>
            <person name="Li Y."/>
            <person name="Chen G.-Z."/>
            <person name="Liu X.-D."/>
            <person name="Liao X.-Y."/>
            <person name="Jiang Y.-T."/>
            <person name="Yu X."/>
            <person name="Hao Y."/>
            <person name="Huang J."/>
            <person name="Zhao X.-W."/>
            <person name="Ke S."/>
            <person name="Chen Y.-Y."/>
            <person name="Wu W.-L."/>
            <person name="Hsu J.-L."/>
            <person name="Lin Y.-F."/>
            <person name="Huang M.-D."/>
            <person name="Li C.-Y."/>
            <person name="Huang L."/>
            <person name="Wang Z.-W."/>
            <person name="Zhao X."/>
            <person name="Zhong W.-Y."/>
            <person name="Peng D.-H."/>
            <person name="Ahmad S."/>
            <person name="Lan S."/>
            <person name="Zhang J.-S."/>
            <person name="Tsai W.-C."/>
            <person name="Van De Peer Y."/>
            <person name="Liu Z.-J."/>
        </authorList>
    </citation>
    <scope>NUCLEOTIDE SEQUENCE</scope>
    <source>
        <strain evidence="1">CP</strain>
        <tissue evidence="1">Leaves</tissue>
    </source>
</reference>